<evidence type="ECO:0000256" key="6">
    <source>
        <dbReference type="SAM" id="Phobius"/>
    </source>
</evidence>
<evidence type="ECO:0000256" key="2">
    <source>
        <dbReference type="ARBA" id="ARBA00022475"/>
    </source>
</evidence>
<reference evidence="8" key="2">
    <citation type="submission" date="2023-01" db="EMBL/GenBank/DDBJ databases">
        <title>Draft genome sequence of Maritalea porphyrae strain NBRC 107169.</title>
        <authorList>
            <person name="Sun Q."/>
            <person name="Mori K."/>
        </authorList>
    </citation>
    <scope>NUCLEOTIDE SEQUENCE</scope>
    <source>
        <strain evidence="8">NBRC 107169</strain>
    </source>
</reference>
<evidence type="ECO:0000256" key="1">
    <source>
        <dbReference type="ARBA" id="ARBA00004651"/>
    </source>
</evidence>
<keyword evidence="3 6" id="KW-0812">Transmembrane</keyword>
<feature type="transmembrane region" description="Helical" evidence="6">
    <location>
        <begin position="302"/>
        <end position="322"/>
    </location>
</feature>
<comment type="subcellular location">
    <subcellularLocation>
        <location evidence="1">Cell membrane</location>
        <topology evidence="1">Multi-pass membrane protein</topology>
    </subcellularLocation>
</comment>
<feature type="transmembrane region" description="Helical" evidence="6">
    <location>
        <begin position="6"/>
        <end position="26"/>
    </location>
</feature>
<name>A0ABQ5UQA2_9HYPH</name>
<keyword evidence="9" id="KW-1185">Reference proteome</keyword>
<dbReference type="PANTHER" id="PTHR35007">
    <property type="entry name" value="INTEGRAL MEMBRANE PROTEIN-RELATED"/>
    <property type="match status" value="1"/>
</dbReference>
<dbReference type="InterPro" id="IPR018076">
    <property type="entry name" value="T2SS_GspF_dom"/>
</dbReference>
<dbReference type="PANTHER" id="PTHR35007:SF1">
    <property type="entry name" value="PILUS ASSEMBLY PROTEIN"/>
    <property type="match status" value="1"/>
</dbReference>
<reference evidence="8" key="1">
    <citation type="journal article" date="2014" name="Int. J. Syst. Evol. Microbiol.">
        <title>Complete genome of a new Firmicutes species belonging to the dominant human colonic microbiota ('Ruminococcus bicirculans') reveals two chromosomes and a selective capacity to utilize plant glucans.</title>
        <authorList>
            <consortium name="NISC Comparative Sequencing Program"/>
            <person name="Wegmann U."/>
            <person name="Louis P."/>
            <person name="Goesmann A."/>
            <person name="Henrissat B."/>
            <person name="Duncan S.H."/>
            <person name="Flint H.J."/>
        </authorList>
    </citation>
    <scope>NUCLEOTIDE SEQUENCE</scope>
    <source>
        <strain evidence="8">NBRC 107169</strain>
    </source>
</reference>
<feature type="transmembrane region" description="Helical" evidence="6">
    <location>
        <begin position="121"/>
        <end position="140"/>
    </location>
</feature>
<evidence type="ECO:0000256" key="4">
    <source>
        <dbReference type="ARBA" id="ARBA00022989"/>
    </source>
</evidence>
<dbReference type="Pfam" id="PF00482">
    <property type="entry name" value="T2SSF"/>
    <property type="match status" value="1"/>
</dbReference>
<protein>
    <submittedName>
        <fullName evidence="8">Pilus assembly protein</fullName>
    </submittedName>
</protein>
<evidence type="ECO:0000313" key="8">
    <source>
        <dbReference type="EMBL" id="GLQ17456.1"/>
    </source>
</evidence>
<keyword evidence="4 6" id="KW-1133">Transmembrane helix</keyword>
<comment type="caution">
    <text evidence="8">The sequence shown here is derived from an EMBL/GenBank/DDBJ whole genome shotgun (WGS) entry which is preliminary data.</text>
</comment>
<dbReference type="InterPro" id="IPR042094">
    <property type="entry name" value="T2SS_GspF_sf"/>
</dbReference>
<keyword evidence="2" id="KW-1003">Cell membrane</keyword>
<dbReference type="Proteomes" id="UP001161405">
    <property type="component" value="Unassembled WGS sequence"/>
</dbReference>
<keyword evidence="5 6" id="KW-0472">Membrane</keyword>
<dbReference type="RefSeq" id="WP_284363622.1">
    <property type="nucleotide sequence ID" value="NZ_BSNI01000002.1"/>
</dbReference>
<sequence length="326" mass="35916">MPPFVLILLSAVAFGAIALAFVPGLVGGGRADKRMKALTAGERANGRKDRIDPAKMRQERRKSLQDILDEQSEQNKKNKRISLKKRLAHAGMRISVSGFWRNSIILGALVFLIAWLTGVPIWFAVVFGAAGTYVVPMWYVKQRTKKYQTKFLDEFPNAVESIVRGVKAGMPLNESMRVVASEAKEPVKTEFTRIVEQQSVGKNIAEAVPILFERLPIAEVNFFVVVITVQQQSGGNLSEALGNLAVVLRNRKKMKAKVKAVSSEAKASAGIIGALPFVVSILVSLVSPTYMLPLFTTPLGNMWLGIAGFMMAFGVFVMHKMIQFDY</sequence>
<evidence type="ECO:0000259" key="7">
    <source>
        <dbReference type="Pfam" id="PF00482"/>
    </source>
</evidence>
<organism evidence="8 9">
    <name type="scientific">Maritalea porphyrae</name>
    <dbReference type="NCBI Taxonomy" id="880732"/>
    <lineage>
        <taxon>Bacteria</taxon>
        <taxon>Pseudomonadati</taxon>
        <taxon>Pseudomonadota</taxon>
        <taxon>Alphaproteobacteria</taxon>
        <taxon>Hyphomicrobiales</taxon>
        <taxon>Devosiaceae</taxon>
        <taxon>Maritalea</taxon>
    </lineage>
</organism>
<proteinExistence type="predicted"/>
<feature type="transmembrane region" description="Helical" evidence="6">
    <location>
        <begin position="267"/>
        <end position="290"/>
    </location>
</feature>
<feature type="transmembrane region" description="Helical" evidence="6">
    <location>
        <begin position="94"/>
        <end position="115"/>
    </location>
</feature>
<evidence type="ECO:0000256" key="5">
    <source>
        <dbReference type="ARBA" id="ARBA00023136"/>
    </source>
</evidence>
<dbReference type="EMBL" id="BSNI01000002">
    <property type="protein sequence ID" value="GLQ17456.1"/>
    <property type="molecule type" value="Genomic_DNA"/>
</dbReference>
<feature type="domain" description="Type II secretion system protein GspF" evidence="7">
    <location>
        <begin position="161"/>
        <end position="283"/>
    </location>
</feature>
<gene>
    <name evidence="8" type="ORF">GCM10007879_17050</name>
</gene>
<evidence type="ECO:0000256" key="3">
    <source>
        <dbReference type="ARBA" id="ARBA00022692"/>
    </source>
</evidence>
<evidence type="ECO:0000313" key="9">
    <source>
        <dbReference type="Proteomes" id="UP001161405"/>
    </source>
</evidence>
<accession>A0ABQ5UQA2</accession>
<dbReference type="Gene3D" id="1.20.81.30">
    <property type="entry name" value="Type II secretion system (T2SS), domain F"/>
    <property type="match status" value="1"/>
</dbReference>